<protein>
    <recommendedName>
        <fullName evidence="3">DUF2867 domain-containing protein</fullName>
    </recommendedName>
</protein>
<sequence>MRTRPLPSGAYSGQSWRIHRITEDFELEDVWALPVQGGADDFPRFVEAMMSGEERDFPAAYRFLFAVRWALGRMLGTEQDEHGLGRRVASLGERLPDDLRDHSGPVRDESPFHPLYLTDREYAAEIANRTMHGVLHLGWVEDESVPDGYSAHLSVLVRPNGLLGEAYMAFIKPFRYLVVYPALLRTVGRRWETAQGVAR</sequence>
<proteinExistence type="predicted"/>
<evidence type="ECO:0008006" key="3">
    <source>
        <dbReference type="Google" id="ProtNLM"/>
    </source>
</evidence>
<keyword evidence="2" id="KW-1185">Reference proteome</keyword>
<evidence type="ECO:0000313" key="1">
    <source>
        <dbReference type="EMBL" id="OIJ24077.1"/>
    </source>
</evidence>
<reference evidence="1" key="1">
    <citation type="submission" date="2016-10" db="EMBL/GenBank/DDBJ databases">
        <title>Draft Genome Sequence of Nocardioides luteus Strain BAFB, an Alkane-Degrading Bacterium Isolated from JP-7 Polluted Soil.</title>
        <authorList>
            <person name="Brown L."/>
            <person name="Ruiz O.N."/>
            <person name="Gunasekera T."/>
        </authorList>
    </citation>
    <scope>NUCLEOTIDE SEQUENCE [LARGE SCALE GENOMIC DNA]</scope>
    <source>
        <strain evidence="1">BAFB</strain>
    </source>
</reference>
<name>A0A1J4MXK8_9ACTN</name>
<evidence type="ECO:0000313" key="2">
    <source>
        <dbReference type="Proteomes" id="UP000033772"/>
    </source>
</evidence>
<dbReference type="Proteomes" id="UP000033772">
    <property type="component" value="Unassembled WGS sequence"/>
</dbReference>
<dbReference type="AlphaFoldDB" id="A0A1J4MXK8"/>
<gene>
    <name evidence="1" type="ORF">UG56_024655</name>
</gene>
<organism evidence="1 2">
    <name type="scientific">Nocardioides luteus</name>
    <dbReference type="NCBI Taxonomy" id="1844"/>
    <lineage>
        <taxon>Bacteria</taxon>
        <taxon>Bacillati</taxon>
        <taxon>Actinomycetota</taxon>
        <taxon>Actinomycetes</taxon>
        <taxon>Propionibacteriales</taxon>
        <taxon>Nocardioidaceae</taxon>
        <taxon>Nocardioides</taxon>
    </lineage>
</organism>
<dbReference type="InterPro" id="IPR021295">
    <property type="entry name" value="DUF2867"/>
</dbReference>
<comment type="caution">
    <text evidence="1">The sequence shown here is derived from an EMBL/GenBank/DDBJ whole genome shotgun (WGS) entry which is preliminary data.</text>
</comment>
<dbReference type="STRING" id="1844.UG56_024655"/>
<dbReference type="Pfam" id="PF11066">
    <property type="entry name" value="DUF2867"/>
    <property type="match status" value="1"/>
</dbReference>
<accession>A0A1J4MXK8</accession>
<dbReference type="EMBL" id="JZDQ02000047">
    <property type="protein sequence ID" value="OIJ24077.1"/>
    <property type="molecule type" value="Genomic_DNA"/>
</dbReference>